<dbReference type="InterPro" id="IPR050079">
    <property type="entry name" value="DEAD_box_RNA_helicase"/>
</dbReference>
<dbReference type="Gene3D" id="3.40.50.300">
    <property type="entry name" value="P-loop containing nucleotide triphosphate hydrolases"/>
    <property type="match status" value="2"/>
</dbReference>
<dbReference type="PROSITE" id="PS51194">
    <property type="entry name" value="HELICASE_CTER"/>
    <property type="match status" value="1"/>
</dbReference>
<keyword evidence="8" id="KW-0067">ATP-binding</keyword>
<dbReference type="NCBIfam" id="TIGR01587">
    <property type="entry name" value="cas3_core"/>
    <property type="match status" value="1"/>
</dbReference>
<dbReference type="SUPFAM" id="SSF109604">
    <property type="entry name" value="HD-domain/PDEase-like"/>
    <property type="match status" value="1"/>
</dbReference>
<dbReference type="GO" id="GO:0003724">
    <property type="term" value="F:RNA helicase activity"/>
    <property type="evidence" value="ECO:0007669"/>
    <property type="project" value="TreeGrafter"/>
</dbReference>
<evidence type="ECO:0000256" key="4">
    <source>
        <dbReference type="ARBA" id="ARBA00022723"/>
    </source>
</evidence>
<comment type="caution">
    <text evidence="14">The sequence shown here is derived from an EMBL/GenBank/DDBJ whole genome shotgun (WGS) entry which is preliminary data.</text>
</comment>
<dbReference type="Pfam" id="PF18019">
    <property type="entry name" value="Cas3_HD"/>
    <property type="match status" value="1"/>
</dbReference>
<dbReference type="InterPro" id="IPR001650">
    <property type="entry name" value="Helicase_C-like"/>
</dbReference>
<dbReference type="Pfam" id="PF00270">
    <property type="entry name" value="DEAD"/>
    <property type="match status" value="1"/>
</dbReference>
<dbReference type="EMBL" id="JPIT01000031">
    <property type="protein sequence ID" value="KIO43539.1"/>
    <property type="molecule type" value="Genomic_DNA"/>
</dbReference>
<dbReference type="GO" id="GO:0003676">
    <property type="term" value="F:nucleic acid binding"/>
    <property type="evidence" value="ECO:0007669"/>
    <property type="project" value="InterPro"/>
</dbReference>
<feature type="domain" description="HD Cas3-type" evidence="13">
    <location>
        <begin position="10"/>
        <end position="212"/>
    </location>
</feature>
<evidence type="ECO:0000259" key="12">
    <source>
        <dbReference type="PROSITE" id="PS51194"/>
    </source>
</evidence>
<reference evidence="14 15" key="1">
    <citation type="submission" date="2014-07" db="EMBL/GenBank/DDBJ databases">
        <title>Porphyromonadaceae bacterium OUH 334697 = ATCC BAA-2682 = DSM 28341 draft genome.</title>
        <authorList>
            <person name="Sydenham T.V."/>
            <person name="Hasman H."/>
            <person name="Justesen U.S."/>
        </authorList>
    </citation>
    <scope>NUCLEOTIDE SEQUENCE [LARGE SCALE GENOMIC DNA]</scope>
    <source>
        <strain evidence="14 15">OUH 334697</strain>
    </source>
</reference>
<dbReference type="SMART" id="SM00487">
    <property type="entry name" value="DEXDc"/>
    <property type="match status" value="1"/>
</dbReference>
<evidence type="ECO:0000256" key="10">
    <source>
        <dbReference type="ARBA" id="ARBA00038437"/>
    </source>
</evidence>
<name>A0AB34R7M6_9PORP</name>
<gene>
    <name evidence="14" type="ORF">IE90_10440</name>
</gene>
<dbReference type="NCBIfam" id="TIGR01596">
    <property type="entry name" value="cas3_HD"/>
    <property type="match status" value="1"/>
</dbReference>
<dbReference type="Gene3D" id="1.10.3210.30">
    <property type="match status" value="1"/>
</dbReference>
<dbReference type="GO" id="GO:0004518">
    <property type="term" value="F:nuclease activity"/>
    <property type="evidence" value="ECO:0007669"/>
    <property type="project" value="UniProtKB-KW"/>
</dbReference>
<evidence type="ECO:0000256" key="1">
    <source>
        <dbReference type="ARBA" id="ARBA00006847"/>
    </source>
</evidence>
<dbReference type="InterPro" id="IPR038257">
    <property type="entry name" value="CRISPR-assoc_Cas3_HD_sf"/>
</dbReference>
<dbReference type="InterPro" id="IPR014001">
    <property type="entry name" value="Helicase_ATP-bd"/>
</dbReference>
<keyword evidence="4" id="KW-0479">Metal-binding</keyword>
<dbReference type="InterPro" id="IPR006483">
    <property type="entry name" value="CRISPR-assoc_Cas3_HD"/>
</dbReference>
<dbReference type="SUPFAM" id="SSF52540">
    <property type="entry name" value="P-loop containing nucleoside triphosphate hydrolases"/>
    <property type="match status" value="1"/>
</dbReference>
<accession>A0AB34R7M6</accession>
<protein>
    <recommendedName>
        <fullName evidence="16">CRISPR-associated helicase/endonuclease Cas3</fullName>
    </recommendedName>
</protein>
<dbReference type="InterPro" id="IPR054712">
    <property type="entry name" value="Cas3-like_dom"/>
</dbReference>
<organism evidence="14 15">
    <name type="scientific">Sanguibacteroides justesenii</name>
    <dbReference type="NCBI Taxonomy" id="1547597"/>
    <lineage>
        <taxon>Bacteria</taxon>
        <taxon>Pseudomonadati</taxon>
        <taxon>Bacteroidota</taxon>
        <taxon>Bacteroidia</taxon>
        <taxon>Bacteroidales</taxon>
        <taxon>Porphyromonadaceae</taxon>
        <taxon>Sanguibacteroides</taxon>
    </lineage>
</organism>
<keyword evidence="7" id="KW-0347">Helicase</keyword>
<dbReference type="GO" id="GO:0005524">
    <property type="term" value="F:ATP binding"/>
    <property type="evidence" value="ECO:0007669"/>
    <property type="project" value="UniProtKB-KW"/>
</dbReference>
<evidence type="ECO:0000256" key="6">
    <source>
        <dbReference type="ARBA" id="ARBA00022801"/>
    </source>
</evidence>
<evidence type="ECO:0000259" key="13">
    <source>
        <dbReference type="PROSITE" id="PS51643"/>
    </source>
</evidence>
<keyword evidence="6" id="KW-0378">Hydrolase</keyword>
<feature type="domain" description="Helicase ATP-binding" evidence="11">
    <location>
        <begin position="241"/>
        <end position="435"/>
    </location>
</feature>
<evidence type="ECO:0008006" key="16">
    <source>
        <dbReference type="Google" id="ProtNLM"/>
    </source>
</evidence>
<dbReference type="SMART" id="SM00490">
    <property type="entry name" value="HELICc"/>
    <property type="match status" value="1"/>
</dbReference>
<dbReference type="GO" id="GO:0005829">
    <property type="term" value="C:cytosol"/>
    <property type="evidence" value="ECO:0007669"/>
    <property type="project" value="TreeGrafter"/>
</dbReference>
<dbReference type="PANTHER" id="PTHR47959:SF16">
    <property type="entry name" value="CRISPR-ASSOCIATED NUCLEASE_HELICASE CAS3-RELATED"/>
    <property type="match status" value="1"/>
</dbReference>
<evidence type="ECO:0000256" key="9">
    <source>
        <dbReference type="ARBA" id="ARBA00023118"/>
    </source>
</evidence>
<proteinExistence type="inferred from homology"/>
<keyword evidence="5" id="KW-0547">Nucleotide-binding</keyword>
<evidence type="ECO:0000313" key="14">
    <source>
        <dbReference type="EMBL" id="KIO43539.1"/>
    </source>
</evidence>
<evidence type="ECO:0000256" key="7">
    <source>
        <dbReference type="ARBA" id="ARBA00022806"/>
    </source>
</evidence>
<dbReference type="PANTHER" id="PTHR47959">
    <property type="entry name" value="ATP-DEPENDENT RNA HELICASE RHLE-RELATED"/>
    <property type="match status" value="1"/>
</dbReference>
<comment type="similarity">
    <text evidence="1">In the N-terminal section; belongs to the CRISPR-associated nuclease Cas3-HD family.</text>
</comment>
<dbReference type="CDD" id="cd09641">
    <property type="entry name" value="Cas3''_I"/>
    <property type="match status" value="1"/>
</dbReference>
<comment type="similarity">
    <text evidence="10">Belongs to the DEAD box helicase family.</text>
</comment>
<evidence type="ECO:0000256" key="5">
    <source>
        <dbReference type="ARBA" id="ARBA00022741"/>
    </source>
</evidence>
<feature type="domain" description="Helicase C-terminal" evidence="12">
    <location>
        <begin position="456"/>
        <end position="600"/>
    </location>
</feature>
<comment type="similarity">
    <text evidence="2">In the central section; belongs to the CRISPR-associated helicase Cas3 family.</text>
</comment>
<evidence type="ECO:0000256" key="2">
    <source>
        <dbReference type="ARBA" id="ARBA00009046"/>
    </source>
</evidence>
<dbReference type="InterPro" id="IPR006474">
    <property type="entry name" value="Helicase_Cas3_CRISPR-ass_core"/>
</dbReference>
<dbReference type="GO" id="GO:0051607">
    <property type="term" value="P:defense response to virus"/>
    <property type="evidence" value="ECO:0007669"/>
    <property type="project" value="UniProtKB-KW"/>
</dbReference>
<dbReference type="GO" id="GO:0016787">
    <property type="term" value="F:hydrolase activity"/>
    <property type="evidence" value="ECO:0007669"/>
    <property type="project" value="UniProtKB-KW"/>
</dbReference>
<dbReference type="InterPro" id="IPR027417">
    <property type="entry name" value="P-loop_NTPase"/>
</dbReference>
<dbReference type="Pfam" id="PF22590">
    <property type="entry name" value="Cas3-like_C_2"/>
    <property type="match status" value="1"/>
</dbReference>
<dbReference type="GO" id="GO:0046872">
    <property type="term" value="F:metal ion binding"/>
    <property type="evidence" value="ECO:0007669"/>
    <property type="project" value="UniProtKB-KW"/>
</dbReference>
<dbReference type="AlphaFoldDB" id="A0AB34R7M6"/>
<keyword evidence="9" id="KW-0051">Antiviral defense</keyword>
<evidence type="ECO:0000313" key="15">
    <source>
        <dbReference type="Proteomes" id="UP000031937"/>
    </source>
</evidence>
<sequence>MDTNFQVLAKSEPEITLKQHIEDCLNIYRQLRFCFPNLPVSDRDHFWKQLYRAVVMHDLGKAHPEFQRLLRKIKKHEWHQQRHELFSLYFLYALKITEEERKALSYAVAGHHKQLNELFDFISKNYKTENENELLEEYVDGLVEFMQECAKIDYAIVKELVVTYIGTWNDEVENFDISNCIRRLMRESPNIIDSAFMDRLLLVGGMKQCDHMASAGMQTLAQLKTEDFDFLFRYPLYFHQQMAFQTIGNVITNAPTGSGKTETALLWLRKQMEERGQGRVFYILPFTASINAMYERLDKELSKDEKKVGMLHGKLAQYLEYRMSEEDDVLSGEERKQLLEDFKSLQMPLKIVTPFQLLKHLFGLKSFEKGMFEWSGCYLIFDEIHAYDPRIFAQIIVLLKFMLRYMNARVLIMTATLPQFMCKELEQVLGDYTHIQASTDLYEKFTRHRIHVRKGKLEDALDEIQGRLDKDRKVLVVCNTIAESQKIYHALDAQKKVLLHGSFNAEDRFAKEKILKDRDVKLLVGTQAIEVSLDIDYDCIYTEPAPLDALIQRFGRVNRKREKDLCDCCVFEERNETDKYIYRDEIVIFKTLEVLMRIERKGGVIKETYLQDAINFVYPDWNKEAKEEYEQTVNLLEYAVFHELSPLKYSSEREEQFHEQFTGVQVLPVALRRAYQEYLEANQFVKAEGLLVNLNERSFVGLLKKQQAYGERFVFTSGLTGKMYDKYTYLINRKYSKELGLLKNEIEQDEIDCFL</sequence>
<dbReference type="PROSITE" id="PS51192">
    <property type="entry name" value="HELICASE_ATP_BIND_1"/>
    <property type="match status" value="1"/>
</dbReference>
<dbReference type="InterPro" id="IPR011545">
    <property type="entry name" value="DEAD/DEAH_box_helicase_dom"/>
</dbReference>
<dbReference type="Proteomes" id="UP000031937">
    <property type="component" value="Unassembled WGS sequence"/>
</dbReference>
<evidence type="ECO:0000259" key="11">
    <source>
        <dbReference type="PROSITE" id="PS51192"/>
    </source>
</evidence>
<evidence type="ECO:0000256" key="3">
    <source>
        <dbReference type="ARBA" id="ARBA00022722"/>
    </source>
</evidence>
<keyword evidence="3" id="KW-0540">Nuclease</keyword>
<evidence type="ECO:0000256" key="8">
    <source>
        <dbReference type="ARBA" id="ARBA00022840"/>
    </source>
</evidence>
<dbReference type="PROSITE" id="PS51643">
    <property type="entry name" value="HD_CAS3"/>
    <property type="match status" value="1"/>
</dbReference>